<dbReference type="Pfam" id="PF05050">
    <property type="entry name" value="Methyltransf_21"/>
    <property type="match status" value="1"/>
</dbReference>
<reference evidence="2 3" key="1">
    <citation type="submission" date="2019-01" db="EMBL/GenBank/DDBJ databases">
        <authorList>
            <person name="Chen W.-M."/>
        </authorList>
    </citation>
    <scope>NUCLEOTIDE SEQUENCE [LARGE SCALE GENOMIC DNA]</scope>
    <source>
        <strain evidence="2 3">TER-1</strain>
    </source>
</reference>
<dbReference type="AlphaFoldDB" id="A0A3S2YTX5"/>
<dbReference type="GO" id="GO:0008168">
    <property type="term" value="F:methyltransferase activity"/>
    <property type="evidence" value="ECO:0007669"/>
    <property type="project" value="UniProtKB-KW"/>
</dbReference>
<keyword evidence="2" id="KW-0489">Methyltransferase</keyword>
<dbReference type="Gene3D" id="3.40.50.150">
    <property type="entry name" value="Vaccinia Virus protein VP39"/>
    <property type="match status" value="1"/>
</dbReference>
<dbReference type="InterPro" id="IPR029063">
    <property type="entry name" value="SAM-dependent_MTases_sf"/>
</dbReference>
<organism evidence="2 3">
    <name type="scientific">Methylobacterium oryzihabitans</name>
    <dbReference type="NCBI Taxonomy" id="2499852"/>
    <lineage>
        <taxon>Bacteria</taxon>
        <taxon>Pseudomonadati</taxon>
        <taxon>Pseudomonadota</taxon>
        <taxon>Alphaproteobacteria</taxon>
        <taxon>Hyphomicrobiales</taxon>
        <taxon>Methylobacteriaceae</taxon>
        <taxon>Methylobacterium</taxon>
    </lineage>
</organism>
<protein>
    <submittedName>
        <fullName evidence="2">FkbM family methyltransferase</fullName>
    </submittedName>
</protein>
<evidence type="ECO:0000313" key="2">
    <source>
        <dbReference type="EMBL" id="RVU19144.1"/>
    </source>
</evidence>
<dbReference type="PANTHER" id="PTHR34203:SF15">
    <property type="entry name" value="SLL1173 PROTEIN"/>
    <property type="match status" value="1"/>
</dbReference>
<accession>A0A3S2YTX5</accession>
<evidence type="ECO:0000313" key="3">
    <source>
        <dbReference type="Proteomes" id="UP000286997"/>
    </source>
</evidence>
<name>A0A3S2YTX5_9HYPH</name>
<keyword evidence="2" id="KW-0808">Transferase</keyword>
<dbReference type="GO" id="GO:0032259">
    <property type="term" value="P:methylation"/>
    <property type="evidence" value="ECO:0007669"/>
    <property type="project" value="UniProtKB-KW"/>
</dbReference>
<comment type="caution">
    <text evidence="2">The sequence shown here is derived from an EMBL/GenBank/DDBJ whole genome shotgun (WGS) entry which is preliminary data.</text>
</comment>
<dbReference type="SUPFAM" id="SSF53335">
    <property type="entry name" value="S-adenosyl-L-methionine-dependent methyltransferases"/>
    <property type="match status" value="1"/>
</dbReference>
<dbReference type="Proteomes" id="UP000286997">
    <property type="component" value="Unassembled WGS sequence"/>
</dbReference>
<dbReference type="InterPro" id="IPR006342">
    <property type="entry name" value="FkbM_mtfrase"/>
</dbReference>
<feature type="domain" description="Methyltransferase FkbM" evidence="1">
    <location>
        <begin position="102"/>
        <end position="249"/>
    </location>
</feature>
<dbReference type="RefSeq" id="WP_127728581.1">
    <property type="nucleotide sequence ID" value="NZ_SACP01000007.1"/>
</dbReference>
<dbReference type="PANTHER" id="PTHR34203">
    <property type="entry name" value="METHYLTRANSFERASE, FKBM FAMILY PROTEIN"/>
    <property type="match status" value="1"/>
</dbReference>
<keyword evidence="3" id="KW-1185">Reference proteome</keyword>
<evidence type="ECO:0000259" key="1">
    <source>
        <dbReference type="Pfam" id="PF05050"/>
    </source>
</evidence>
<dbReference type="OrthoDB" id="9814604at2"/>
<dbReference type="InterPro" id="IPR052514">
    <property type="entry name" value="SAM-dependent_MTase"/>
</dbReference>
<gene>
    <name evidence="2" type="ORF">EOE48_09670</name>
</gene>
<sequence length="293" mass="32480">MPLLDFIDTMNGRTLAEVPGFRRAAARDVPDTYDRRFFEHRFHHPFFGYVEVQNDGCQPFYMFTNNDDAVAQQYLWYGKNGYAPASVREWVRLARTARAVFDVGAHTGLFSLLACGANPDLAEVVAFEPLPRAHARIVENLIVNGLVPRVAAERVAVADRTGERILHVPGDEYQIVLTASTLSQGDAEMMHRRERCDTISLDDYVERTGLEPDLVKLRMEGTEPEGLAGAAGLLARRRTSFLVEARPEHRAVLLDRLAGYAITLIDDAANRILRPGEPGAEAARTILAVPPAG</sequence>
<dbReference type="EMBL" id="SACP01000007">
    <property type="protein sequence ID" value="RVU19144.1"/>
    <property type="molecule type" value="Genomic_DNA"/>
</dbReference>
<proteinExistence type="predicted"/>
<dbReference type="NCBIfam" id="TIGR01444">
    <property type="entry name" value="fkbM_fam"/>
    <property type="match status" value="1"/>
</dbReference>